<keyword evidence="2" id="KW-1185">Reference proteome</keyword>
<gene>
    <name evidence="1" type="ORF">PORY_001094</name>
</gene>
<organism evidence="1 2">
    <name type="scientific">Pneumocystis oryctolagi</name>
    <dbReference type="NCBI Taxonomy" id="42067"/>
    <lineage>
        <taxon>Eukaryota</taxon>
        <taxon>Fungi</taxon>
        <taxon>Dikarya</taxon>
        <taxon>Ascomycota</taxon>
        <taxon>Taphrinomycotina</taxon>
        <taxon>Pneumocystomycetes</taxon>
        <taxon>Pneumocystaceae</taxon>
        <taxon>Pneumocystis</taxon>
    </lineage>
</organism>
<dbReference type="Proteomes" id="UP000768646">
    <property type="component" value="Unassembled WGS sequence"/>
</dbReference>
<reference evidence="1 2" key="1">
    <citation type="journal article" date="2021" name="Commun. Biol.">
        <title>Genomic insights into the host specific adaptation of the Pneumocystis genus.</title>
        <authorList>
            <person name="Cisse O.H."/>
            <person name="Ma L."/>
            <person name="Dekker J.P."/>
            <person name="Khil P.P."/>
            <person name="Youn J.-H."/>
            <person name="Brenchley J.M."/>
            <person name="Blair R."/>
            <person name="Pahar B."/>
            <person name="Chabe M."/>
            <person name="Van Rompay K.K.A."/>
            <person name="Keesler R."/>
            <person name="Sukura A."/>
            <person name="Hirsch V."/>
            <person name="Kutty G."/>
            <person name="Liu Y."/>
            <person name="Peng L."/>
            <person name="Chen J."/>
            <person name="Song J."/>
            <person name="Weissenbacher-Lang C."/>
            <person name="Xu J."/>
            <person name="Upham N.S."/>
            <person name="Stajich J.E."/>
            <person name="Cuomo C.A."/>
            <person name="Cushion M.T."/>
            <person name="Kovacs J.A."/>
        </authorList>
    </citation>
    <scope>NUCLEOTIDE SEQUENCE [LARGE SCALE GENOMIC DNA]</scope>
    <source>
        <strain evidence="1 2">RABM</strain>
    </source>
</reference>
<dbReference type="EMBL" id="JABTEG010000003">
    <property type="protein sequence ID" value="KAG4305538.1"/>
    <property type="molecule type" value="Genomic_DNA"/>
</dbReference>
<accession>A0ACB7CEY7</accession>
<evidence type="ECO:0000313" key="2">
    <source>
        <dbReference type="Proteomes" id="UP000768646"/>
    </source>
</evidence>
<evidence type="ECO:0000313" key="1">
    <source>
        <dbReference type="EMBL" id="KAG4305538.1"/>
    </source>
</evidence>
<comment type="caution">
    <text evidence="1">The sequence shown here is derived from an EMBL/GenBank/DDBJ whole genome shotgun (WGS) entry which is preliminary data.</text>
</comment>
<proteinExistence type="predicted"/>
<protein>
    <submittedName>
        <fullName evidence="1">Uncharacterized protein</fullName>
    </submittedName>
</protein>
<sequence length="207" mass="23530">MAFFRIYEPPTGLIDISEHQSTTPSTFSSPVLHFFSKNAEFKTFPPIDLSEQQVDIYITSENLIIFSQNLSLGFQIPYPKIILHAINRTPHNVFNASCIYMQVEDLGEVLPVENGVNGSPSKSCSNMVELYILPSDSLTLNSLFSALSNCSSLHPSANQDLEEIDEFNNEHEWITETNENQETSFSTGQVRRREEEDINETKWRCTD</sequence>
<name>A0ACB7CEY7_9ASCO</name>